<keyword evidence="2" id="KW-0732">Signal</keyword>
<evidence type="ECO:0000313" key="4">
    <source>
        <dbReference type="EMBL" id="MFB9860564.1"/>
    </source>
</evidence>
<sequence>MNRRYKLASLLLATSLIVGACSDDSESENAETTTEESTANETTEETTTEERTDESSSSNKATTESSSASGTTDESSGTTSNTISPEEIKHSADEAVQTASDNFEGELKSLEFEKENDAWVYKVEFENESEEYEAHISADDLSVINEENEKDSDFDTDEHFNYQDAIPAEDAIQTAMDEKDGKLEGWSLDKDDGQLEYEVELKKDSNSHDVKINAENGEVLKTDD</sequence>
<evidence type="ECO:0000259" key="3">
    <source>
        <dbReference type="Pfam" id="PF03413"/>
    </source>
</evidence>
<feature type="signal peptide" evidence="2">
    <location>
        <begin position="1"/>
        <end position="20"/>
    </location>
</feature>
<dbReference type="PROSITE" id="PS51257">
    <property type="entry name" value="PROKAR_LIPOPROTEIN"/>
    <property type="match status" value="1"/>
</dbReference>
<feature type="compositionally biased region" description="Low complexity" evidence="1">
    <location>
        <begin position="55"/>
        <end position="82"/>
    </location>
</feature>
<feature type="domain" description="PepSY" evidence="3">
    <location>
        <begin position="91"/>
        <end position="146"/>
    </location>
</feature>
<evidence type="ECO:0000256" key="1">
    <source>
        <dbReference type="SAM" id="MobiDB-lite"/>
    </source>
</evidence>
<proteinExistence type="predicted"/>
<dbReference type="Proteomes" id="UP001589740">
    <property type="component" value="Unassembled WGS sequence"/>
</dbReference>
<keyword evidence="5" id="KW-1185">Reference proteome</keyword>
<comment type="caution">
    <text evidence="4">The sequence shown here is derived from an EMBL/GenBank/DDBJ whole genome shotgun (WGS) entry which is preliminary data.</text>
</comment>
<gene>
    <name evidence="4" type="ORF">ACFFLE_05500</name>
</gene>
<dbReference type="RefSeq" id="WP_380570149.1">
    <property type="nucleotide sequence ID" value="NZ_JBHMAH010000012.1"/>
</dbReference>
<accession>A0ABV5Z366</accession>
<organism evidence="4 5">
    <name type="scientific">Salinicoccus siamensis</name>
    <dbReference type="NCBI Taxonomy" id="381830"/>
    <lineage>
        <taxon>Bacteria</taxon>
        <taxon>Bacillati</taxon>
        <taxon>Bacillota</taxon>
        <taxon>Bacilli</taxon>
        <taxon>Bacillales</taxon>
        <taxon>Staphylococcaceae</taxon>
        <taxon>Salinicoccus</taxon>
    </lineage>
</organism>
<name>A0ABV5Z366_9STAP</name>
<feature type="chain" id="PRO_5047459414" evidence="2">
    <location>
        <begin position="21"/>
        <end position="224"/>
    </location>
</feature>
<feature type="region of interest" description="Disordered" evidence="1">
    <location>
        <begin position="19"/>
        <end position="102"/>
    </location>
</feature>
<dbReference type="Pfam" id="PF03413">
    <property type="entry name" value="PepSY"/>
    <property type="match status" value="2"/>
</dbReference>
<dbReference type="EMBL" id="JBHMAH010000012">
    <property type="protein sequence ID" value="MFB9860564.1"/>
    <property type="molecule type" value="Genomic_DNA"/>
</dbReference>
<evidence type="ECO:0000313" key="5">
    <source>
        <dbReference type="Proteomes" id="UP001589740"/>
    </source>
</evidence>
<dbReference type="InterPro" id="IPR025711">
    <property type="entry name" value="PepSY"/>
</dbReference>
<reference evidence="4 5" key="1">
    <citation type="submission" date="2024-09" db="EMBL/GenBank/DDBJ databases">
        <authorList>
            <person name="Sun Q."/>
            <person name="Mori K."/>
        </authorList>
    </citation>
    <scope>NUCLEOTIDE SEQUENCE [LARGE SCALE GENOMIC DNA]</scope>
    <source>
        <strain evidence="4 5">JCM 12822</strain>
    </source>
</reference>
<evidence type="ECO:0000256" key="2">
    <source>
        <dbReference type="SAM" id="SignalP"/>
    </source>
</evidence>
<dbReference type="Gene3D" id="3.10.450.40">
    <property type="match status" value="2"/>
</dbReference>
<protein>
    <submittedName>
        <fullName evidence="4">PepSY domain-containing protein</fullName>
    </submittedName>
</protein>
<feature type="compositionally biased region" description="Low complexity" evidence="1">
    <location>
        <begin position="30"/>
        <end position="41"/>
    </location>
</feature>
<feature type="domain" description="PepSY" evidence="3">
    <location>
        <begin position="165"/>
        <end position="222"/>
    </location>
</feature>